<feature type="transmembrane region" description="Helical" evidence="10">
    <location>
        <begin position="86"/>
        <end position="106"/>
    </location>
</feature>
<dbReference type="PANTHER" id="PTHR43520:SF8">
    <property type="entry name" value="P-TYPE CU(+) TRANSPORTER"/>
    <property type="match status" value="1"/>
</dbReference>
<dbReference type="InterPro" id="IPR036163">
    <property type="entry name" value="HMA_dom_sf"/>
</dbReference>
<evidence type="ECO:0000256" key="6">
    <source>
        <dbReference type="ARBA" id="ARBA00022840"/>
    </source>
</evidence>
<evidence type="ECO:0000256" key="10">
    <source>
        <dbReference type="RuleBase" id="RU362081"/>
    </source>
</evidence>
<keyword evidence="10" id="KW-1003">Cell membrane</keyword>
<feature type="transmembrane region" description="Helical" evidence="10">
    <location>
        <begin position="195"/>
        <end position="213"/>
    </location>
</feature>
<organism evidence="12 13">
    <name type="scientific">Candidatus Cryptobacteroides merdipullorum</name>
    <dbReference type="NCBI Taxonomy" id="2840771"/>
    <lineage>
        <taxon>Bacteria</taxon>
        <taxon>Pseudomonadati</taxon>
        <taxon>Bacteroidota</taxon>
        <taxon>Bacteroidia</taxon>
        <taxon>Bacteroidales</taxon>
        <taxon>Candidatus Cryptobacteroides</taxon>
    </lineage>
</organism>
<keyword evidence="5 10" id="KW-0547">Nucleotide-binding</keyword>
<dbReference type="PROSITE" id="PS01047">
    <property type="entry name" value="HMA_1"/>
    <property type="match status" value="1"/>
</dbReference>
<comment type="subcellular location">
    <subcellularLocation>
        <location evidence="10">Cell membrane</location>
    </subcellularLocation>
    <subcellularLocation>
        <location evidence="1">Endomembrane system</location>
        <topology evidence="1">Multi-pass membrane protein</topology>
    </subcellularLocation>
</comment>
<accession>A0A9D1GMP0</accession>
<dbReference type="InterPro" id="IPR017969">
    <property type="entry name" value="Heavy-metal-associated_CS"/>
</dbReference>
<dbReference type="SFLD" id="SFLDG00002">
    <property type="entry name" value="C1.7:_P-type_atpase_like"/>
    <property type="match status" value="1"/>
</dbReference>
<dbReference type="InterPro" id="IPR023214">
    <property type="entry name" value="HAD_sf"/>
</dbReference>
<dbReference type="InterPro" id="IPR036412">
    <property type="entry name" value="HAD-like_sf"/>
</dbReference>
<protein>
    <submittedName>
        <fullName evidence="12">Heavy metal translocating P-type ATPase</fullName>
    </submittedName>
</protein>
<evidence type="ECO:0000256" key="4">
    <source>
        <dbReference type="ARBA" id="ARBA00022723"/>
    </source>
</evidence>
<dbReference type="GO" id="GO:0005507">
    <property type="term" value="F:copper ion binding"/>
    <property type="evidence" value="ECO:0007669"/>
    <property type="project" value="TreeGrafter"/>
</dbReference>
<dbReference type="Gene3D" id="2.70.150.10">
    <property type="entry name" value="Calcium-transporting ATPase, cytoplasmic transduction domain A"/>
    <property type="match status" value="1"/>
</dbReference>
<dbReference type="Pfam" id="PF00702">
    <property type="entry name" value="Hydrolase"/>
    <property type="match status" value="1"/>
</dbReference>
<dbReference type="InterPro" id="IPR023299">
    <property type="entry name" value="ATPase_P-typ_cyto_dom_N"/>
</dbReference>
<dbReference type="GO" id="GO:0005886">
    <property type="term" value="C:plasma membrane"/>
    <property type="evidence" value="ECO:0007669"/>
    <property type="project" value="UniProtKB-SubCell"/>
</dbReference>
<evidence type="ECO:0000256" key="3">
    <source>
        <dbReference type="ARBA" id="ARBA00022692"/>
    </source>
</evidence>
<dbReference type="InterPro" id="IPR001757">
    <property type="entry name" value="P_typ_ATPase"/>
</dbReference>
<reference evidence="12" key="1">
    <citation type="submission" date="2020-10" db="EMBL/GenBank/DDBJ databases">
        <authorList>
            <person name="Gilroy R."/>
        </authorList>
    </citation>
    <scope>NUCLEOTIDE SEQUENCE</scope>
    <source>
        <strain evidence="12">ChiHecec2B26-709</strain>
    </source>
</reference>
<feature type="transmembrane region" description="Helical" evidence="10">
    <location>
        <begin position="126"/>
        <end position="144"/>
    </location>
</feature>
<evidence type="ECO:0000256" key="9">
    <source>
        <dbReference type="ARBA" id="ARBA00023136"/>
    </source>
</evidence>
<proteinExistence type="inferred from homology"/>
<evidence type="ECO:0000313" key="12">
    <source>
        <dbReference type="EMBL" id="HIT46686.1"/>
    </source>
</evidence>
<dbReference type="PANTHER" id="PTHR43520">
    <property type="entry name" value="ATP7, ISOFORM B"/>
    <property type="match status" value="1"/>
</dbReference>
<dbReference type="PRINTS" id="PR00119">
    <property type="entry name" value="CATATPASE"/>
</dbReference>
<feature type="transmembrane region" description="Helical" evidence="10">
    <location>
        <begin position="156"/>
        <end position="175"/>
    </location>
</feature>
<dbReference type="CDD" id="cd00371">
    <property type="entry name" value="HMA"/>
    <property type="match status" value="2"/>
</dbReference>
<dbReference type="AlphaFoldDB" id="A0A9D1GMP0"/>
<comment type="similarity">
    <text evidence="2 10">Belongs to the cation transport ATPase (P-type) (TC 3.A.3) family. Type IB subfamily.</text>
</comment>
<dbReference type="InterPro" id="IPR018303">
    <property type="entry name" value="ATPase_P-typ_P_site"/>
</dbReference>
<feature type="transmembrane region" description="Helical" evidence="10">
    <location>
        <begin position="716"/>
        <end position="740"/>
    </location>
</feature>
<dbReference type="SUPFAM" id="SSF55008">
    <property type="entry name" value="HMA, heavy metal-associated domain"/>
    <property type="match status" value="2"/>
</dbReference>
<dbReference type="SUPFAM" id="SSF81653">
    <property type="entry name" value="Calcium ATPase, transduction domain A"/>
    <property type="match status" value="1"/>
</dbReference>
<dbReference type="InterPro" id="IPR044492">
    <property type="entry name" value="P_typ_ATPase_HD_dom"/>
</dbReference>
<evidence type="ECO:0000256" key="2">
    <source>
        <dbReference type="ARBA" id="ARBA00006024"/>
    </source>
</evidence>
<dbReference type="GO" id="GO:0043682">
    <property type="term" value="F:P-type divalent copper transporter activity"/>
    <property type="evidence" value="ECO:0007669"/>
    <property type="project" value="TreeGrafter"/>
</dbReference>
<evidence type="ECO:0000256" key="8">
    <source>
        <dbReference type="ARBA" id="ARBA00022989"/>
    </source>
</evidence>
<feature type="domain" description="HMA" evidence="11">
    <location>
        <begin position="772"/>
        <end position="838"/>
    </location>
</feature>
<evidence type="ECO:0000256" key="5">
    <source>
        <dbReference type="ARBA" id="ARBA00022741"/>
    </source>
</evidence>
<dbReference type="SUPFAM" id="SSF56784">
    <property type="entry name" value="HAD-like"/>
    <property type="match status" value="1"/>
</dbReference>
<dbReference type="GO" id="GO:0005524">
    <property type="term" value="F:ATP binding"/>
    <property type="evidence" value="ECO:0007669"/>
    <property type="project" value="UniProtKB-UniRule"/>
</dbReference>
<dbReference type="SFLD" id="SFLDF00027">
    <property type="entry name" value="p-type_atpase"/>
    <property type="match status" value="1"/>
</dbReference>
<keyword evidence="8 10" id="KW-1133">Transmembrane helix</keyword>
<dbReference type="GO" id="GO:0016887">
    <property type="term" value="F:ATP hydrolysis activity"/>
    <property type="evidence" value="ECO:0007669"/>
    <property type="project" value="InterPro"/>
</dbReference>
<dbReference type="InterPro" id="IPR027256">
    <property type="entry name" value="P-typ_ATPase_IB"/>
</dbReference>
<dbReference type="CDD" id="cd02094">
    <property type="entry name" value="P-type_ATPase_Cu-like"/>
    <property type="match status" value="1"/>
</dbReference>
<dbReference type="PRINTS" id="PR00943">
    <property type="entry name" value="CUATPASE"/>
</dbReference>
<dbReference type="Gene3D" id="3.30.70.100">
    <property type="match status" value="2"/>
</dbReference>
<evidence type="ECO:0000256" key="1">
    <source>
        <dbReference type="ARBA" id="ARBA00004127"/>
    </source>
</evidence>
<feature type="transmembrane region" description="Helical" evidence="10">
    <location>
        <begin position="381"/>
        <end position="401"/>
    </location>
</feature>
<dbReference type="InterPro" id="IPR059000">
    <property type="entry name" value="ATPase_P-type_domA"/>
</dbReference>
<dbReference type="SFLD" id="SFLDS00003">
    <property type="entry name" value="Haloacid_Dehalogenase"/>
    <property type="match status" value="1"/>
</dbReference>
<dbReference type="SUPFAM" id="SSF81665">
    <property type="entry name" value="Calcium ATPase, transmembrane domain M"/>
    <property type="match status" value="1"/>
</dbReference>
<keyword evidence="9 10" id="KW-0472">Membrane</keyword>
<sequence length="841" mass="87787">MRQFDVSGMTCSACVAHVEKAVSKVEGVKSCSVSLVTNSMNVEGSATDEAIVAAVGRAGYHASPKGAPASAGQSALPRHKLLARRLAVSLIFLLPLVYVSMGVMLWDWPQPRFFELNCVGNGLLQLLLALVVIAVNSEFFISGFKSLMHGSPNMDTLVALGSGAAFAYSLVSLFLMSGAAADGGNAAATAYMDKLYFDSSAMILVLISVGKMLEARSMGKTTDALKALVKLSPRTAVVVRDGKEAEVPVEQVAQGDIFVVRPGCSIPVDGTVLEGSSAVNESALTGESIPVDKSEGDPVSAATINVSGFLRCRASRVGEDTTFAKIIRMVSDASATKAPIARIADKVSSVFVPAVILIAFVTFAGWLIAGETVGTALSHAVAVLVVSCPCALGLATPVAIVTGSGTGARNGILFKTATALEQTGKIKTVVLDKTGTLTSGTPEVTEILPHKGFSADRLLRLAYSLELKSGHPLAKAVVARASAEGLKALDIEEFEMFPGGGIAGVVSGGKLLAAGNLKFAQAWSRVPDEARRKAEELADSGMIPLFFSYAGRFIGMMAVADVLRPDSREAVAELREMGVRVVMLTGDNERTAKAIGSAAGVDEVVSGLLPEGKESRIREMRGNGLVAMVGDGVNDAPALTAADVGIAIGSGLDAAVDAADVVLMKSRLSDVPAAIRLGRKVLINIKENLFWAFFYNVCGIPLASGVLLSLTGLSLSPMFCAAAMGLSSFCVVSNALRLNFARIYPRRRMTDTSAAADRKAADDEMIQNTMIMKKILKIEGMMCANCERHVVKALSALPGVVSASADHSAGTASVELEAEVPDSDFKKAVEEDAGYKLLGIE</sequence>
<keyword evidence="4 10" id="KW-0479">Metal-binding</keyword>
<dbReference type="NCBIfam" id="TIGR01511">
    <property type="entry name" value="ATPase-IB1_Cu"/>
    <property type="match status" value="1"/>
</dbReference>
<dbReference type="Gene3D" id="3.40.50.1000">
    <property type="entry name" value="HAD superfamily/HAD-like"/>
    <property type="match status" value="1"/>
</dbReference>
<evidence type="ECO:0000259" key="11">
    <source>
        <dbReference type="PROSITE" id="PS50846"/>
    </source>
</evidence>
<dbReference type="InterPro" id="IPR008250">
    <property type="entry name" value="ATPase_P-typ_transduc_dom_A_sf"/>
</dbReference>
<dbReference type="GO" id="GO:0012505">
    <property type="term" value="C:endomembrane system"/>
    <property type="evidence" value="ECO:0007669"/>
    <property type="project" value="UniProtKB-SubCell"/>
</dbReference>
<evidence type="ECO:0000256" key="7">
    <source>
        <dbReference type="ARBA" id="ARBA00022967"/>
    </source>
</evidence>
<feature type="transmembrane region" description="Helical" evidence="10">
    <location>
        <begin position="350"/>
        <end position="369"/>
    </location>
</feature>
<dbReference type="InterPro" id="IPR006121">
    <property type="entry name" value="HMA_dom"/>
</dbReference>
<dbReference type="PROSITE" id="PS00154">
    <property type="entry name" value="ATPASE_E1_E2"/>
    <property type="match status" value="1"/>
</dbReference>
<dbReference type="NCBIfam" id="TIGR01494">
    <property type="entry name" value="ATPase_P-type"/>
    <property type="match status" value="1"/>
</dbReference>
<dbReference type="EMBL" id="DVLC01000044">
    <property type="protein sequence ID" value="HIT46686.1"/>
    <property type="molecule type" value="Genomic_DNA"/>
</dbReference>
<dbReference type="InterPro" id="IPR023298">
    <property type="entry name" value="ATPase_P-typ_TM_dom_sf"/>
</dbReference>
<reference evidence="12" key="2">
    <citation type="journal article" date="2021" name="PeerJ">
        <title>Extensive microbial diversity within the chicken gut microbiome revealed by metagenomics and culture.</title>
        <authorList>
            <person name="Gilroy R."/>
            <person name="Ravi A."/>
            <person name="Getino M."/>
            <person name="Pursley I."/>
            <person name="Horton D.L."/>
            <person name="Alikhan N.F."/>
            <person name="Baker D."/>
            <person name="Gharbi K."/>
            <person name="Hall N."/>
            <person name="Watson M."/>
            <person name="Adriaenssens E.M."/>
            <person name="Foster-Nyarko E."/>
            <person name="Jarju S."/>
            <person name="Secka A."/>
            <person name="Antonio M."/>
            <person name="Oren A."/>
            <person name="Chaudhuri R.R."/>
            <person name="La Ragione R."/>
            <person name="Hildebrand F."/>
            <person name="Pallen M.J."/>
        </authorList>
    </citation>
    <scope>NUCLEOTIDE SEQUENCE</scope>
    <source>
        <strain evidence="12">ChiHecec2B26-709</strain>
    </source>
</reference>
<dbReference type="PROSITE" id="PS50846">
    <property type="entry name" value="HMA_2"/>
    <property type="match status" value="2"/>
</dbReference>
<dbReference type="Proteomes" id="UP000886881">
    <property type="component" value="Unassembled WGS sequence"/>
</dbReference>
<dbReference type="GO" id="GO:0055070">
    <property type="term" value="P:copper ion homeostasis"/>
    <property type="evidence" value="ECO:0007669"/>
    <property type="project" value="TreeGrafter"/>
</dbReference>
<evidence type="ECO:0000313" key="13">
    <source>
        <dbReference type="Proteomes" id="UP000886881"/>
    </source>
</evidence>
<name>A0A9D1GMP0_9BACT</name>
<dbReference type="NCBIfam" id="TIGR01525">
    <property type="entry name" value="ATPase-IB_hvy"/>
    <property type="match status" value="1"/>
</dbReference>
<dbReference type="Gene3D" id="3.40.1110.10">
    <property type="entry name" value="Calcium-transporting ATPase, cytoplasmic domain N"/>
    <property type="match status" value="1"/>
</dbReference>
<gene>
    <name evidence="12" type="ORF">IAC35_02375</name>
</gene>
<feature type="transmembrane region" description="Helical" evidence="10">
    <location>
        <begin position="689"/>
        <end position="710"/>
    </location>
</feature>
<dbReference type="Pfam" id="PF00403">
    <property type="entry name" value="HMA"/>
    <property type="match status" value="2"/>
</dbReference>
<keyword evidence="7" id="KW-1278">Translocase</keyword>
<comment type="caution">
    <text evidence="12">The sequence shown here is derived from an EMBL/GenBank/DDBJ whole genome shotgun (WGS) entry which is preliminary data.</text>
</comment>
<dbReference type="Pfam" id="PF00122">
    <property type="entry name" value="E1-E2_ATPase"/>
    <property type="match status" value="1"/>
</dbReference>
<dbReference type="FunFam" id="2.70.150.10:FF:000002">
    <property type="entry name" value="Copper-transporting ATPase 1, putative"/>
    <property type="match status" value="1"/>
</dbReference>
<keyword evidence="6 10" id="KW-0067">ATP-binding</keyword>
<feature type="domain" description="HMA" evidence="11">
    <location>
        <begin position="1"/>
        <end position="63"/>
    </location>
</feature>
<keyword evidence="3 10" id="KW-0812">Transmembrane</keyword>